<dbReference type="RefSeq" id="WP_003839265.1">
    <property type="nucleotide sequence ID" value="NZ_CABDWZ010000001.1"/>
</dbReference>
<dbReference type="EMBL" id="DACSXJ010000003">
    <property type="protein sequence ID" value="HAT3896366.1"/>
    <property type="molecule type" value="Genomic_DNA"/>
</dbReference>
<dbReference type="Proteomes" id="UP000050520">
    <property type="component" value="Unassembled WGS sequence"/>
</dbReference>
<dbReference type="OrthoDB" id="8372029at2"/>
<reference evidence="3" key="4">
    <citation type="submission" date="2020-09" db="EMBL/GenBank/DDBJ databases">
        <authorList>
            <consortium name="NCBI Pathogen Detection Project"/>
        </authorList>
    </citation>
    <scope>NUCLEOTIDE SEQUENCE</scope>
    <source>
        <strain evidence="3">O50</strain>
    </source>
</reference>
<feature type="domain" description="Lysozyme inhibitor LprI-like N-terminal" evidence="2">
    <location>
        <begin position="120"/>
        <end position="198"/>
    </location>
</feature>
<organism evidence="3">
    <name type="scientific">Citrobacter freundii</name>
    <dbReference type="NCBI Taxonomy" id="546"/>
    <lineage>
        <taxon>Bacteria</taxon>
        <taxon>Pseudomonadati</taxon>
        <taxon>Pseudomonadota</taxon>
        <taxon>Gammaproteobacteria</taxon>
        <taxon>Enterobacterales</taxon>
        <taxon>Enterobacteriaceae</taxon>
        <taxon>Citrobacter</taxon>
        <taxon>Citrobacter freundii complex</taxon>
    </lineage>
</organism>
<gene>
    <name evidence="4" type="ORF">AN672_02015</name>
    <name evidence="3" type="ORF">I9Y29_000770</name>
</gene>
<evidence type="ECO:0000313" key="5">
    <source>
        <dbReference type="Proteomes" id="UP000050520"/>
    </source>
</evidence>
<sequence length="205" mass="22484">MKRLKMTRLMMLALALTPLTSMAASPLAFNFSCASIGGVNSDGKGNVWIDGGKATVKAFNENYWEATSGKNTVSISRKDDGNPDVSWTGPNRKHGVCLPEDNIDYSPAKKSTNAGPSYSCSAVQKGSAEDIICQSPSLSAMDLKLNEIFKQALAKSKNDPMLKAEQRGWIKGRNECWKEKDDEPACIARSYSERMTELHNKWGVK</sequence>
<dbReference type="InterPro" id="IPR009739">
    <property type="entry name" value="LprI-like_N"/>
</dbReference>
<dbReference type="PANTHER" id="PTHR37549">
    <property type="entry name" value="LIPOPROTEIN LPRI"/>
    <property type="match status" value="1"/>
</dbReference>
<accession>A0A0D7LFC0</accession>
<dbReference type="Proteomes" id="UP000855471">
    <property type="component" value="Unassembled WGS sequence"/>
</dbReference>
<evidence type="ECO:0000313" key="4">
    <source>
        <dbReference type="EMBL" id="KPR57317.1"/>
    </source>
</evidence>
<feature type="signal peptide" evidence="1">
    <location>
        <begin position="1"/>
        <end position="23"/>
    </location>
</feature>
<dbReference type="GO" id="GO:0005576">
    <property type="term" value="C:extracellular region"/>
    <property type="evidence" value="ECO:0007669"/>
    <property type="project" value="TreeGrafter"/>
</dbReference>
<reference evidence="3" key="3">
    <citation type="journal article" date="2018" name="Genome Biol.">
        <title>SKESA: strategic k-mer extension for scrupulous assemblies.</title>
        <authorList>
            <person name="Souvorov A."/>
            <person name="Agarwala R."/>
            <person name="Lipman D.J."/>
        </authorList>
    </citation>
    <scope>NUCLEOTIDE SEQUENCE</scope>
    <source>
        <strain evidence="3">O50</strain>
    </source>
</reference>
<comment type="caution">
    <text evidence="3">The sequence shown here is derived from an EMBL/GenBank/DDBJ whole genome shotgun (WGS) entry which is preliminary data.</text>
</comment>
<dbReference type="AlphaFoldDB" id="A0A0D7LFC0"/>
<feature type="chain" id="PRO_5014510821" evidence="1">
    <location>
        <begin position="24"/>
        <end position="205"/>
    </location>
</feature>
<name>A0A0D7LFC0_CITFR</name>
<evidence type="ECO:0000256" key="1">
    <source>
        <dbReference type="SAM" id="SignalP"/>
    </source>
</evidence>
<proteinExistence type="predicted"/>
<evidence type="ECO:0000259" key="2">
    <source>
        <dbReference type="Pfam" id="PF07007"/>
    </source>
</evidence>
<reference evidence="4 5" key="2">
    <citation type="journal article" date="2017" name="PLoS ONE">
        <title>Genomic and phenotypic characterisation of fluoroquinolone resistance mechanisms in Enterobacteriaceae in Durban, South Africa.</title>
        <authorList>
            <person name="Osei Sekyere J."/>
            <person name="Amoako D.G."/>
        </authorList>
    </citation>
    <scope>NUCLEOTIDE SEQUENCE [LARGE SCALE GENOMIC DNA]</scope>
    <source>
        <strain evidence="4 5">ST62:944112508</strain>
    </source>
</reference>
<evidence type="ECO:0000313" key="3">
    <source>
        <dbReference type="EMBL" id="HAT3896366.1"/>
    </source>
</evidence>
<protein>
    <submittedName>
        <fullName evidence="3">DUF1311 domain-containing protein</fullName>
    </submittedName>
</protein>
<dbReference type="PANTHER" id="PTHR37549:SF1">
    <property type="entry name" value="LIPOPROTEIN LPRI"/>
    <property type="match status" value="1"/>
</dbReference>
<dbReference type="InterPro" id="IPR052755">
    <property type="entry name" value="Lysozyme_Inhibitor_LprI"/>
</dbReference>
<keyword evidence="1" id="KW-0732">Signal</keyword>
<reference evidence="5" key="1">
    <citation type="submission" date="2015-09" db="EMBL/GenBank/DDBJ databases">
        <title>Prevalence of NDMs in South Africa.</title>
        <authorList>
            <person name="Osei Sekyere J."/>
            <person name="Govinden U."/>
            <person name="Essack S."/>
            <person name="Haldorsen B."/>
            <person name="Samuelsen O."/>
            <person name="Aasnaes B."/>
            <person name="Sundsfjord A."/>
        </authorList>
    </citation>
    <scope>NUCLEOTIDE SEQUENCE [LARGE SCALE GENOMIC DNA]</scope>
    <source>
        <strain evidence="5">ST62:944112508</strain>
    </source>
</reference>
<dbReference type="EMBL" id="LJEB01000008">
    <property type="protein sequence ID" value="KPR57317.1"/>
    <property type="molecule type" value="Genomic_DNA"/>
</dbReference>
<dbReference type="STRING" id="1333848.CFNIH1_23330"/>
<dbReference type="Pfam" id="PF07007">
    <property type="entry name" value="LprI"/>
    <property type="match status" value="1"/>
</dbReference>